<sequence length="66" mass="7417">METTLKKQVPIDMNGQDAVGAGIEIVAKVVVVGTITTMEVWRRTHLEEYVKMCNKFASQLPQHTED</sequence>
<proteinExistence type="predicted"/>
<keyword evidence="2" id="KW-1185">Reference proteome</keyword>
<gene>
    <name evidence="1" type="ORF">CSSPJE1EN1_LOCUS21115</name>
</gene>
<protein>
    <submittedName>
        <fullName evidence="1">Uncharacterized protein</fullName>
    </submittedName>
</protein>
<dbReference type="EMBL" id="OZ020102">
    <property type="protein sequence ID" value="CAK9275637.1"/>
    <property type="molecule type" value="Genomic_DNA"/>
</dbReference>
<accession>A0ABP0XDH0</accession>
<dbReference type="Proteomes" id="UP001497444">
    <property type="component" value="Chromosome 7"/>
</dbReference>
<name>A0ABP0XDH0_9BRYO</name>
<evidence type="ECO:0000313" key="2">
    <source>
        <dbReference type="Proteomes" id="UP001497444"/>
    </source>
</evidence>
<organism evidence="1 2">
    <name type="scientific">Sphagnum jensenii</name>
    <dbReference type="NCBI Taxonomy" id="128206"/>
    <lineage>
        <taxon>Eukaryota</taxon>
        <taxon>Viridiplantae</taxon>
        <taxon>Streptophyta</taxon>
        <taxon>Embryophyta</taxon>
        <taxon>Bryophyta</taxon>
        <taxon>Sphagnophytina</taxon>
        <taxon>Sphagnopsida</taxon>
        <taxon>Sphagnales</taxon>
        <taxon>Sphagnaceae</taxon>
        <taxon>Sphagnum</taxon>
    </lineage>
</organism>
<evidence type="ECO:0000313" key="1">
    <source>
        <dbReference type="EMBL" id="CAK9275637.1"/>
    </source>
</evidence>
<reference evidence="1" key="1">
    <citation type="submission" date="2024-02" db="EMBL/GenBank/DDBJ databases">
        <authorList>
            <consortium name="ELIXIR-Norway"/>
            <consortium name="Elixir Norway"/>
        </authorList>
    </citation>
    <scope>NUCLEOTIDE SEQUENCE</scope>
</reference>